<dbReference type="AlphaFoldDB" id="A0A654F9B3"/>
<protein>
    <recommendedName>
        <fullName evidence="7">Transmembrane protein</fullName>
    </recommendedName>
</protein>
<dbReference type="EMBL" id="CACRSJ010000106">
    <property type="protein sequence ID" value="VYS58126.1"/>
    <property type="molecule type" value="Genomic_DNA"/>
</dbReference>
<dbReference type="ExpressionAtlas" id="A0A654F9B3">
    <property type="expression patterns" value="baseline"/>
</dbReference>
<evidence type="ECO:0000313" key="2">
    <source>
        <dbReference type="Araport" id="AT3G21371"/>
    </source>
</evidence>
<dbReference type="KEGG" id="ath:AT3G21371"/>
<organism evidence="4 5">
    <name type="scientific">Arabidopsis thaliana</name>
    <name type="common">Mouse-ear cress</name>
    <dbReference type="NCBI Taxonomy" id="3702"/>
    <lineage>
        <taxon>Eukaryota</taxon>
        <taxon>Viridiplantae</taxon>
        <taxon>Streptophyta</taxon>
        <taxon>Embryophyta</taxon>
        <taxon>Tracheophyta</taxon>
        <taxon>Spermatophyta</taxon>
        <taxon>Magnoliopsida</taxon>
        <taxon>eudicotyledons</taxon>
        <taxon>Gunneridae</taxon>
        <taxon>Pentapetalae</taxon>
        <taxon>rosids</taxon>
        <taxon>malvids</taxon>
        <taxon>Brassicales</taxon>
        <taxon>Brassicaceae</taxon>
        <taxon>Camelineae</taxon>
        <taxon>Arabidopsis</taxon>
    </lineage>
</organism>
<gene>
    <name evidence="2" type="ordered locus">At3g21371</name>
    <name evidence="4" type="ORF">AN1_LOCUS13573</name>
    <name evidence="3" type="ORF">C24_LOCUS13411</name>
</gene>
<keyword evidence="1" id="KW-0812">Transmembrane</keyword>
<dbReference type="OrthoDB" id="1034999at2759"/>
<dbReference type="RefSeq" id="NP_001118671.1">
    <property type="nucleotide sequence ID" value="NM_001125199.1"/>
</dbReference>
<dbReference type="Proteomes" id="UP000426265">
    <property type="component" value="Unassembled WGS sequence"/>
</dbReference>
<accession>A0A654F9B3</accession>
<feature type="transmembrane region" description="Helical" evidence="1">
    <location>
        <begin position="40"/>
        <end position="60"/>
    </location>
</feature>
<evidence type="ECO:0000313" key="6">
    <source>
        <dbReference type="Proteomes" id="UP000434276"/>
    </source>
</evidence>
<dbReference type="Araport" id="AT3G21371"/>
<evidence type="ECO:0000256" key="1">
    <source>
        <dbReference type="SAM" id="Phobius"/>
    </source>
</evidence>
<dbReference type="OMA" id="HYYMQID"/>
<keyword evidence="1" id="KW-0472">Membrane</keyword>
<reference evidence="4 5" key="1">
    <citation type="submission" date="2019-11" db="EMBL/GenBank/DDBJ databases">
        <authorList>
            <person name="Jiao W.-B."/>
            <person name="Schneeberger K."/>
        </authorList>
    </citation>
    <scope>NUCLEOTIDE SEQUENCE [LARGE SCALE GENOMIC DNA]</scope>
    <source>
        <strain evidence="5">cv. An-1</strain>
        <strain evidence="6">cv. C24</strain>
    </source>
</reference>
<sequence length="68" mass="8084">MHVRDTDQVMNFKAQIVFGGRQVYLHYYMQIDQFLKAKCLFVTLTIACTLSIFCYSLLVLRRDIRMCL</sequence>
<name>A0A654F9B3_ARATH</name>
<dbReference type="Proteomes" id="UP000434276">
    <property type="component" value="Unassembled WGS sequence"/>
</dbReference>
<dbReference type="GeneID" id="6240550"/>
<evidence type="ECO:0000313" key="5">
    <source>
        <dbReference type="Proteomes" id="UP000426265"/>
    </source>
</evidence>
<keyword evidence="1" id="KW-1133">Transmembrane helix</keyword>
<evidence type="ECO:0000313" key="3">
    <source>
        <dbReference type="EMBL" id="CAA0383195.1"/>
    </source>
</evidence>
<evidence type="ECO:0008006" key="7">
    <source>
        <dbReference type="Google" id="ProtNLM"/>
    </source>
</evidence>
<proteinExistence type="predicted"/>
<dbReference type="EMBL" id="CACSHJ010000089">
    <property type="protein sequence ID" value="CAA0383195.1"/>
    <property type="molecule type" value="Genomic_DNA"/>
</dbReference>
<evidence type="ECO:0000313" key="4">
    <source>
        <dbReference type="EMBL" id="VYS58126.1"/>
    </source>
</evidence>